<sequence length="297" mass="32031">MRPCGTGSPGGSRARSASTSGSPPGCGSRRWATTAPPRNWERPPIACRSRVRRCGPGTSTARSATPCRTPGRVVVAEGSIRARLVRLVRVRRAGTPTGDPAERLAAHLSEQQALLATARRSLVELAVSRRRTDLQAGRADDEARAATERARRAVADGQDTIARRHLSDAVDAERRRDALRQRFGVLDGQVTHLEQRLDLLESQLGQATAQLHDLRADRDAATAALNIQSALGAAGGQTDQTAQARDHLRRIQAETAARDEIAWDDPDSPQVRAAFADLERTIAANQRLITGLDHPQG</sequence>
<evidence type="ECO:0000256" key="1">
    <source>
        <dbReference type="ARBA" id="ARBA00043985"/>
    </source>
</evidence>
<dbReference type="PANTHER" id="PTHR31088">
    <property type="entry name" value="MEMBRANE-ASSOCIATED PROTEIN VIPP1, CHLOROPLASTIC"/>
    <property type="match status" value="1"/>
</dbReference>
<comment type="caution">
    <text evidence="4">The sequence shown here is derived from an EMBL/GenBank/DDBJ whole genome shotgun (WGS) entry which is preliminary data.</text>
</comment>
<evidence type="ECO:0008006" key="6">
    <source>
        <dbReference type="Google" id="ProtNLM"/>
    </source>
</evidence>
<evidence type="ECO:0000256" key="3">
    <source>
        <dbReference type="SAM" id="MobiDB-lite"/>
    </source>
</evidence>
<feature type="compositionally biased region" description="Low complexity" evidence="3">
    <location>
        <begin position="11"/>
        <end position="25"/>
    </location>
</feature>
<protein>
    <recommendedName>
        <fullName evidence="6">PspA/IM30 family protein</fullName>
    </recommendedName>
</protein>
<dbReference type="EMBL" id="SMNA01000001">
    <property type="protein sequence ID" value="TDE99030.1"/>
    <property type="molecule type" value="Genomic_DNA"/>
</dbReference>
<accession>A0ABY2E944</accession>
<gene>
    <name evidence="4" type="ORF">EXU48_02260</name>
</gene>
<comment type="similarity">
    <text evidence="1">Belongs to the PspA/Vipp/IM30 family.</text>
</comment>
<name>A0ABY2E944_9MICO</name>
<reference evidence="4 5" key="1">
    <citation type="submission" date="2019-03" db="EMBL/GenBank/DDBJ databases">
        <title>Genomic features of bacteria from cold environments.</title>
        <authorList>
            <person name="Shen L."/>
        </authorList>
    </citation>
    <scope>NUCLEOTIDE SEQUENCE [LARGE SCALE GENOMIC DNA]</scope>
    <source>
        <strain evidence="5">T3246-1</strain>
    </source>
</reference>
<feature type="region of interest" description="Disordered" evidence="3">
    <location>
        <begin position="1"/>
        <end position="44"/>
    </location>
</feature>
<proteinExistence type="inferred from homology"/>
<evidence type="ECO:0000313" key="4">
    <source>
        <dbReference type="EMBL" id="TDE99030.1"/>
    </source>
</evidence>
<keyword evidence="2" id="KW-0175">Coiled coil</keyword>
<dbReference type="InterPro" id="IPR007157">
    <property type="entry name" value="PspA_VIPP1"/>
</dbReference>
<evidence type="ECO:0000256" key="2">
    <source>
        <dbReference type="SAM" id="Coils"/>
    </source>
</evidence>
<keyword evidence="5" id="KW-1185">Reference proteome</keyword>
<organism evidence="4 5">
    <name type="scientific">Occultella glacieicola</name>
    <dbReference type="NCBI Taxonomy" id="2518684"/>
    <lineage>
        <taxon>Bacteria</taxon>
        <taxon>Bacillati</taxon>
        <taxon>Actinomycetota</taxon>
        <taxon>Actinomycetes</taxon>
        <taxon>Micrococcales</taxon>
        <taxon>Ruaniaceae</taxon>
        <taxon>Occultella</taxon>
    </lineage>
</organism>
<evidence type="ECO:0000313" key="5">
    <source>
        <dbReference type="Proteomes" id="UP000504882"/>
    </source>
</evidence>
<dbReference type="Proteomes" id="UP000504882">
    <property type="component" value="Unassembled WGS sequence"/>
</dbReference>
<feature type="coiled-coil region" evidence="2">
    <location>
        <begin position="162"/>
        <end position="217"/>
    </location>
</feature>
<dbReference type="Pfam" id="PF04012">
    <property type="entry name" value="PspA_IM30"/>
    <property type="match status" value="1"/>
</dbReference>
<dbReference type="PANTHER" id="PTHR31088:SF6">
    <property type="entry name" value="PHAGE SHOCK PROTEIN A"/>
    <property type="match status" value="1"/>
</dbReference>